<sequence length="249" mass="28211">MAGRRSWVSDRRGGGMEEEGEEEVEESAMLEPLGQSRYVSMLMDALLVVWEGVVEGNGKAPTSWSEEEESCPLWWICSLSFSCPASPSSLARCWNLYIAVGSFSFFIMLYIIVASVASSGWEAANSMCQVSRRFFQRLGGDMTPENRMEDWVPFISAVSKIYLQLGRSKLPDVNLLDVAKKCAASGWKDDCGKEIERERELLRTEFDKHAARWRPVGQELRLPAGFSLEYKKEQEQEQEQEEVVVVVDQ</sequence>
<protein>
    <submittedName>
        <fullName evidence="3 4">Uncharacterized protein</fullName>
    </submittedName>
</protein>
<keyword evidence="2" id="KW-1133">Transmembrane helix</keyword>
<reference evidence="4" key="3">
    <citation type="submission" date="2015-06" db="UniProtKB">
        <authorList>
            <consortium name="EnsemblProtists"/>
        </authorList>
    </citation>
    <scope>IDENTIFICATION</scope>
</reference>
<keyword evidence="2" id="KW-0812">Transmembrane</keyword>
<proteinExistence type="predicted"/>
<accession>L1JSA9</accession>
<evidence type="ECO:0000256" key="1">
    <source>
        <dbReference type="SAM" id="MobiDB-lite"/>
    </source>
</evidence>
<dbReference type="AlphaFoldDB" id="L1JSA9"/>
<evidence type="ECO:0000256" key="2">
    <source>
        <dbReference type="SAM" id="Phobius"/>
    </source>
</evidence>
<evidence type="ECO:0000313" key="4">
    <source>
        <dbReference type="EnsemblProtists" id="EKX51317"/>
    </source>
</evidence>
<feature type="region of interest" description="Disordered" evidence="1">
    <location>
        <begin position="1"/>
        <end position="24"/>
    </location>
</feature>
<name>L1JSA9_GUITC</name>
<gene>
    <name evidence="3" type="ORF">GUITHDRAFT_134792</name>
</gene>
<organism evidence="3">
    <name type="scientific">Guillardia theta (strain CCMP2712)</name>
    <name type="common">Cryptophyte</name>
    <dbReference type="NCBI Taxonomy" id="905079"/>
    <lineage>
        <taxon>Eukaryota</taxon>
        <taxon>Cryptophyceae</taxon>
        <taxon>Pyrenomonadales</taxon>
        <taxon>Geminigeraceae</taxon>
        <taxon>Guillardia</taxon>
    </lineage>
</organism>
<keyword evidence="2" id="KW-0472">Membrane</keyword>
<evidence type="ECO:0000313" key="3">
    <source>
        <dbReference type="EMBL" id="EKX51317.1"/>
    </source>
</evidence>
<dbReference type="PaxDb" id="55529-EKX51317"/>
<dbReference type="EMBL" id="JH992976">
    <property type="protein sequence ID" value="EKX51317.1"/>
    <property type="molecule type" value="Genomic_DNA"/>
</dbReference>
<evidence type="ECO:0000313" key="5">
    <source>
        <dbReference type="Proteomes" id="UP000011087"/>
    </source>
</evidence>
<dbReference type="HOGENOM" id="CLU_1117486_0_0_1"/>
<reference evidence="5" key="2">
    <citation type="submission" date="2012-11" db="EMBL/GenBank/DDBJ databases">
        <authorList>
            <person name="Kuo A."/>
            <person name="Curtis B.A."/>
            <person name="Tanifuji G."/>
            <person name="Burki F."/>
            <person name="Gruber A."/>
            <person name="Irimia M."/>
            <person name="Maruyama S."/>
            <person name="Arias M.C."/>
            <person name="Ball S.G."/>
            <person name="Gile G.H."/>
            <person name="Hirakawa Y."/>
            <person name="Hopkins J.F."/>
            <person name="Rensing S.A."/>
            <person name="Schmutz J."/>
            <person name="Symeonidi A."/>
            <person name="Elias M."/>
            <person name="Eveleigh R.J."/>
            <person name="Herman E.K."/>
            <person name="Klute M.J."/>
            <person name="Nakayama T."/>
            <person name="Obornik M."/>
            <person name="Reyes-Prieto A."/>
            <person name="Armbrust E.V."/>
            <person name="Aves S.J."/>
            <person name="Beiko R.G."/>
            <person name="Coutinho P."/>
            <person name="Dacks J.B."/>
            <person name="Durnford D.G."/>
            <person name="Fast N.M."/>
            <person name="Green B.R."/>
            <person name="Grisdale C."/>
            <person name="Hempe F."/>
            <person name="Henrissat B."/>
            <person name="Hoppner M.P."/>
            <person name="Ishida K.-I."/>
            <person name="Kim E."/>
            <person name="Koreny L."/>
            <person name="Kroth P.G."/>
            <person name="Liu Y."/>
            <person name="Malik S.-B."/>
            <person name="Maier U.G."/>
            <person name="McRose D."/>
            <person name="Mock T."/>
            <person name="Neilson J.A."/>
            <person name="Onodera N.T."/>
            <person name="Poole A.M."/>
            <person name="Pritham E.J."/>
            <person name="Richards T.A."/>
            <person name="Rocap G."/>
            <person name="Roy S.W."/>
            <person name="Sarai C."/>
            <person name="Schaack S."/>
            <person name="Shirato S."/>
            <person name="Slamovits C.H."/>
            <person name="Spencer D.F."/>
            <person name="Suzuki S."/>
            <person name="Worden A.Z."/>
            <person name="Zauner S."/>
            <person name="Barry K."/>
            <person name="Bell C."/>
            <person name="Bharti A.K."/>
            <person name="Crow J.A."/>
            <person name="Grimwood J."/>
            <person name="Kramer R."/>
            <person name="Lindquist E."/>
            <person name="Lucas S."/>
            <person name="Salamov A."/>
            <person name="McFadden G.I."/>
            <person name="Lane C.E."/>
            <person name="Keeling P.J."/>
            <person name="Gray M.W."/>
            <person name="Grigoriev I.V."/>
            <person name="Archibald J.M."/>
        </authorList>
    </citation>
    <scope>NUCLEOTIDE SEQUENCE</scope>
    <source>
        <strain evidence="5">CCMP2712</strain>
    </source>
</reference>
<keyword evidence="5" id="KW-1185">Reference proteome</keyword>
<dbReference type="RefSeq" id="XP_005838297.1">
    <property type="nucleotide sequence ID" value="XM_005838240.1"/>
</dbReference>
<reference evidence="3 5" key="1">
    <citation type="journal article" date="2012" name="Nature">
        <title>Algal genomes reveal evolutionary mosaicism and the fate of nucleomorphs.</title>
        <authorList>
            <consortium name="DOE Joint Genome Institute"/>
            <person name="Curtis B.A."/>
            <person name="Tanifuji G."/>
            <person name="Burki F."/>
            <person name="Gruber A."/>
            <person name="Irimia M."/>
            <person name="Maruyama S."/>
            <person name="Arias M.C."/>
            <person name="Ball S.G."/>
            <person name="Gile G.H."/>
            <person name="Hirakawa Y."/>
            <person name="Hopkins J.F."/>
            <person name="Kuo A."/>
            <person name="Rensing S.A."/>
            <person name="Schmutz J."/>
            <person name="Symeonidi A."/>
            <person name="Elias M."/>
            <person name="Eveleigh R.J."/>
            <person name="Herman E.K."/>
            <person name="Klute M.J."/>
            <person name="Nakayama T."/>
            <person name="Obornik M."/>
            <person name="Reyes-Prieto A."/>
            <person name="Armbrust E.V."/>
            <person name="Aves S.J."/>
            <person name="Beiko R.G."/>
            <person name="Coutinho P."/>
            <person name="Dacks J.B."/>
            <person name="Durnford D.G."/>
            <person name="Fast N.M."/>
            <person name="Green B.R."/>
            <person name="Grisdale C.J."/>
            <person name="Hempel F."/>
            <person name="Henrissat B."/>
            <person name="Hoppner M.P."/>
            <person name="Ishida K."/>
            <person name="Kim E."/>
            <person name="Koreny L."/>
            <person name="Kroth P.G."/>
            <person name="Liu Y."/>
            <person name="Malik S.B."/>
            <person name="Maier U.G."/>
            <person name="McRose D."/>
            <person name="Mock T."/>
            <person name="Neilson J.A."/>
            <person name="Onodera N.T."/>
            <person name="Poole A.M."/>
            <person name="Pritham E.J."/>
            <person name="Richards T.A."/>
            <person name="Rocap G."/>
            <person name="Roy S.W."/>
            <person name="Sarai C."/>
            <person name="Schaack S."/>
            <person name="Shirato S."/>
            <person name="Slamovits C.H."/>
            <person name="Spencer D.F."/>
            <person name="Suzuki S."/>
            <person name="Worden A.Z."/>
            <person name="Zauner S."/>
            <person name="Barry K."/>
            <person name="Bell C."/>
            <person name="Bharti A.K."/>
            <person name="Crow J.A."/>
            <person name="Grimwood J."/>
            <person name="Kramer R."/>
            <person name="Lindquist E."/>
            <person name="Lucas S."/>
            <person name="Salamov A."/>
            <person name="McFadden G.I."/>
            <person name="Lane C.E."/>
            <person name="Keeling P.J."/>
            <person name="Gray M.W."/>
            <person name="Grigoriev I.V."/>
            <person name="Archibald J.M."/>
        </authorList>
    </citation>
    <scope>NUCLEOTIDE SEQUENCE</scope>
    <source>
        <strain evidence="3 5">CCMP2712</strain>
    </source>
</reference>
<dbReference type="GeneID" id="17307860"/>
<dbReference type="EnsemblProtists" id="EKX51317">
    <property type="protein sequence ID" value="EKX51317"/>
    <property type="gene ID" value="GUITHDRAFT_134792"/>
</dbReference>
<dbReference type="Proteomes" id="UP000011087">
    <property type="component" value="Unassembled WGS sequence"/>
</dbReference>
<dbReference type="KEGG" id="gtt:GUITHDRAFT_134792"/>
<feature type="transmembrane region" description="Helical" evidence="2">
    <location>
        <begin position="96"/>
        <end position="121"/>
    </location>
</feature>